<feature type="region of interest" description="Disordered" evidence="1">
    <location>
        <begin position="68"/>
        <end position="87"/>
    </location>
</feature>
<protein>
    <submittedName>
        <fullName evidence="3">Uncharacterized protein</fullName>
    </submittedName>
</protein>
<feature type="compositionally biased region" description="Basic and acidic residues" evidence="1">
    <location>
        <begin position="246"/>
        <end position="269"/>
    </location>
</feature>
<evidence type="ECO:0000313" key="2">
    <source>
        <dbReference type="Proteomes" id="UP000887574"/>
    </source>
</evidence>
<feature type="compositionally biased region" description="Polar residues" evidence="1">
    <location>
        <begin position="69"/>
        <end position="87"/>
    </location>
</feature>
<evidence type="ECO:0000313" key="3">
    <source>
        <dbReference type="WBParaSite" id="jg13193"/>
    </source>
</evidence>
<sequence>MKQTIIPGLFIYLALHISLNNQIEAKKHKKRDESSSESKEESNPAIDRLAVNLAGAFVKSIFPEIDGSVGSNQQQANDQETKPVSNQIRRAPSASLSLLQQGAGPAFPALQQQGSQQVANPFGDISSSSLFSTGSQQGSLGSLAGLLPTSQLTSLIPSLHSDNSNSAATVEAINAAKRQKYLIELQRHQNELNQYSGKQLEYLDQQRRYQEAMVNHQAGAALLMQQQQQDFLNKMKNRYAGFHDQTTNDHHPSTTHDDTNSGDKTKDSETMERLKQFLNGRQLDEKMKEGILKKFKALQHLDKETPRKAQPKQSDIWSRNWKSYWKDQVLSKTYSTFLSLLEFNNKEQSEEMGMDEPLTVNITTKRASCVGLEIGGKKSGKNYVGVNIYFRDDTSNHELYEINGRGKVVDNTLQMDLDLMQTSVCVVKAGPAEVNVYEYVVLADTSGSAQDNKCTSYHVFSRDTDEFHLRYYDDVADFLKTQVMNDRRILPVAALPSPKLCQLSSDMNR</sequence>
<name>A0A915CVT3_9BILA</name>
<organism evidence="2 3">
    <name type="scientific">Ditylenchus dipsaci</name>
    <dbReference type="NCBI Taxonomy" id="166011"/>
    <lineage>
        <taxon>Eukaryota</taxon>
        <taxon>Metazoa</taxon>
        <taxon>Ecdysozoa</taxon>
        <taxon>Nematoda</taxon>
        <taxon>Chromadorea</taxon>
        <taxon>Rhabditida</taxon>
        <taxon>Tylenchina</taxon>
        <taxon>Tylenchomorpha</taxon>
        <taxon>Sphaerularioidea</taxon>
        <taxon>Anguinidae</taxon>
        <taxon>Anguininae</taxon>
        <taxon>Ditylenchus</taxon>
    </lineage>
</organism>
<feature type="region of interest" description="Disordered" evidence="1">
    <location>
        <begin position="242"/>
        <end position="269"/>
    </location>
</feature>
<evidence type="ECO:0000256" key="1">
    <source>
        <dbReference type="SAM" id="MobiDB-lite"/>
    </source>
</evidence>
<proteinExistence type="predicted"/>
<dbReference type="Proteomes" id="UP000887574">
    <property type="component" value="Unplaced"/>
</dbReference>
<keyword evidence="2" id="KW-1185">Reference proteome</keyword>
<reference evidence="3" key="1">
    <citation type="submission" date="2022-11" db="UniProtKB">
        <authorList>
            <consortium name="WormBaseParasite"/>
        </authorList>
    </citation>
    <scope>IDENTIFICATION</scope>
</reference>
<accession>A0A915CVT3</accession>
<dbReference type="AlphaFoldDB" id="A0A915CVT3"/>
<dbReference type="WBParaSite" id="jg13193">
    <property type="protein sequence ID" value="jg13193"/>
    <property type="gene ID" value="jg13193"/>
</dbReference>